<dbReference type="Pfam" id="PF10108">
    <property type="entry name" value="DNA_pol_B_exo2"/>
    <property type="match status" value="1"/>
</dbReference>
<proteinExistence type="predicted"/>
<accession>A0A1H7KPQ5</accession>
<dbReference type="CDD" id="cd05782">
    <property type="entry name" value="DNA_polB_like1_exo"/>
    <property type="match status" value="1"/>
</dbReference>
<dbReference type="InterPro" id="IPR036397">
    <property type="entry name" value="RNaseH_sf"/>
</dbReference>
<reference evidence="3" key="1">
    <citation type="submission" date="2016-10" db="EMBL/GenBank/DDBJ databases">
        <authorList>
            <person name="Varghese N."/>
            <person name="Submissions S."/>
        </authorList>
    </citation>
    <scope>NUCLEOTIDE SEQUENCE [LARGE SCALE GENOMIC DNA]</scope>
    <source>
        <strain evidence="3">DSM 241</strain>
    </source>
</reference>
<dbReference type="EMBL" id="FOAA01000006">
    <property type="protein sequence ID" value="SEK87927.1"/>
    <property type="molecule type" value="Genomic_DNA"/>
</dbReference>
<evidence type="ECO:0000313" key="2">
    <source>
        <dbReference type="EMBL" id="SEK87927.1"/>
    </source>
</evidence>
<evidence type="ECO:0000313" key="3">
    <source>
        <dbReference type="Proteomes" id="UP000199256"/>
    </source>
</evidence>
<dbReference type="SUPFAM" id="SSF53098">
    <property type="entry name" value="Ribonuclease H-like"/>
    <property type="match status" value="1"/>
</dbReference>
<evidence type="ECO:0000259" key="1">
    <source>
        <dbReference type="Pfam" id="PF10108"/>
    </source>
</evidence>
<organism evidence="2 3">
    <name type="scientific">Ectothiorhodospira marina</name>
    <dbReference type="NCBI Taxonomy" id="1396821"/>
    <lineage>
        <taxon>Bacteria</taxon>
        <taxon>Pseudomonadati</taxon>
        <taxon>Pseudomonadota</taxon>
        <taxon>Gammaproteobacteria</taxon>
        <taxon>Chromatiales</taxon>
        <taxon>Ectothiorhodospiraceae</taxon>
        <taxon>Ectothiorhodospira</taxon>
    </lineage>
</organism>
<gene>
    <name evidence="2" type="ORF">SAMN05444515_10654</name>
</gene>
<dbReference type="STRING" id="1396821.SAMN05444515_10654"/>
<dbReference type="GO" id="GO:0003676">
    <property type="term" value="F:nucleic acid binding"/>
    <property type="evidence" value="ECO:0007669"/>
    <property type="project" value="InterPro"/>
</dbReference>
<dbReference type="InterPro" id="IPR019288">
    <property type="entry name" value="3'-5'_exonuclease_PolB-like"/>
</dbReference>
<name>A0A1H7KPQ5_9GAMM</name>
<sequence length="266" mass="30130">MTAAFAEPVMVFDIETIPDVDGGRRIHGLDDLDDAKVAKALSQLRLQKTGNEFLAHHLHRVVAISVVLATRDQLRVWSLGGPDSDEAELVRRFFEGIERYGPTLVTWNGGGFDLPVLHYRSLLHKVSAPRYWDTGDDDRSFRYNNYLSRFHWRHVDLMDVLAGFQMRANAPLDEIATLLGFPGKMGMNGAHVWDAWLGGDIQGIRNYCETDVLNTYLVFLRFEHLRGRLSDEGLAREEGRVANLLQASEATHLQAFHEAWLGHPPE</sequence>
<protein>
    <recommendedName>
        <fullName evidence="1">Predicted 3'-5' exonuclease PolB-like domain-containing protein</fullName>
    </recommendedName>
</protein>
<dbReference type="Proteomes" id="UP000199256">
    <property type="component" value="Unassembled WGS sequence"/>
</dbReference>
<dbReference type="AlphaFoldDB" id="A0A1H7KPQ5"/>
<dbReference type="RefSeq" id="WP_245740667.1">
    <property type="nucleotide sequence ID" value="NZ_FOAA01000006.1"/>
</dbReference>
<dbReference type="InterPro" id="IPR012337">
    <property type="entry name" value="RNaseH-like_sf"/>
</dbReference>
<feature type="domain" description="Predicted 3'-5' exonuclease PolB-like" evidence="1">
    <location>
        <begin position="51"/>
        <end position="260"/>
    </location>
</feature>
<dbReference type="Gene3D" id="3.30.420.10">
    <property type="entry name" value="Ribonuclease H-like superfamily/Ribonuclease H"/>
    <property type="match status" value="1"/>
</dbReference>
<keyword evidence="3" id="KW-1185">Reference proteome</keyword>